<keyword evidence="3" id="KW-0547">Nucleotide-binding</keyword>
<dbReference type="PANTHER" id="PTHR43820:SF4">
    <property type="entry name" value="HIGH-AFFINITY BRANCHED-CHAIN AMINO ACID TRANSPORT ATP-BINDING PROTEIN LIVF"/>
    <property type="match status" value="1"/>
</dbReference>
<dbReference type="GO" id="GO:0015658">
    <property type="term" value="F:branched-chain amino acid transmembrane transporter activity"/>
    <property type="evidence" value="ECO:0007669"/>
    <property type="project" value="TreeGrafter"/>
</dbReference>
<keyword evidence="5" id="KW-0029">Amino-acid transport</keyword>
<keyword evidence="2" id="KW-0813">Transport</keyword>
<dbReference type="EMBL" id="NEXD01000057">
    <property type="protein sequence ID" value="PSN84900.1"/>
    <property type="molecule type" value="Genomic_DNA"/>
</dbReference>
<evidence type="ECO:0000256" key="5">
    <source>
        <dbReference type="ARBA" id="ARBA00022970"/>
    </source>
</evidence>
<accession>A0A2R6AEU8</accession>
<dbReference type="InterPro" id="IPR003439">
    <property type="entry name" value="ABC_transporter-like_ATP-bd"/>
</dbReference>
<dbReference type="Pfam" id="PF00005">
    <property type="entry name" value="ABC_tran"/>
    <property type="match status" value="1"/>
</dbReference>
<dbReference type="GO" id="GO:0016887">
    <property type="term" value="F:ATP hydrolysis activity"/>
    <property type="evidence" value="ECO:0007669"/>
    <property type="project" value="InterPro"/>
</dbReference>
<keyword evidence="4" id="KW-0067">ATP-binding</keyword>
<dbReference type="SUPFAM" id="SSF52540">
    <property type="entry name" value="P-loop containing nucleoside triphosphate hydrolases"/>
    <property type="match status" value="1"/>
</dbReference>
<dbReference type="Gene3D" id="3.40.50.300">
    <property type="entry name" value="P-loop containing nucleotide triphosphate hydrolases"/>
    <property type="match status" value="1"/>
</dbReference>
<dbReference type="SMART" id="SM00382">
    <property type="entry name" value="AAA"/>
    <property type="match status" value="1"/>
</dbReference>
<dbReference type="PANTHER" id="PTHR43820">
    <property type="entry name" value="HIGH-AFFINITY BRANCHED-CHAIN AMINO ACID TRANSPORT ATP-BINDING PROTEIN LIVF"/>
    <property type="match status" value="1"/>
</dbReference>
<evidence type="ECO:0000256" key="4">
    <source>
        <dbReference type="ARBA" id="ARBA00022840"/>
    </source>
</evidence>
<comment type="similarity">
    <text evidence="1">Belongs to the ABC transporter superfamily.</text>
</comment>
<dbReference type="PROSITE" id="PS00211">
    <property type="entry name" value="ABC_TRANSPORTER_1"/>
    <property type="match status" value="1"/>
</dbReference>
<sequence length="237" mass="26352">MLETIDLKSGYEHAEVLHGINLKVIEKECTVLLGPNGAGKSTLLKTIFGILKPISGRVSFRGKEINGAKPKEVVRLGISYVPQGAEVFHNMTVEENLKLGGYALDDKLALNKNLERVYELFPRLKERRNQKAGFLSGGERQMLAIARGLMTQPSLLMLDEPSIGLDIGKQNIVIETLKKLKEAGITILLVEQNTKIVSDVCDKVYIINGGRIKYEGEKEILFQREKLATLFFGEIVT</sequence>
<evidence type="ECO:0000313" key="8">
    <source>
        <dbReference type="Proteomes" id="UP000240569"/>
    </source>
</evidence>
<dbReference type="InterPro" id="IPR003593">
    <property type="entry name" value="AAA+_ATPase"/>
</dbReference>
<dbReference type="CDD" id="cd03224">
    <property type="entry name" value="ABC_TM1139_LivF_branched"/>
    <property type="match status" value="1"/>
</dbReference>
<name>A0A2R6AEU8_9ARCH</name>
<proteinExistence type="inferred from homology"/>
<dbReference type="GO" id="GO:0015807">
    <property type="term" value="P:L-amino acid transport"/>
    <property type="evidence" value="ECO:0007669"/>
    <property type="project" value="TreeGrafter"/>
</dbReference>
<dbReference type="PROSITE" id="PS50893">
    <property type="entry name" value="ABC_TRANSPORTER_2"/>
    <property type="match status" value="1"/>
</dbReference>
<dbReference type="InterPro" id="IPR027417">
    <property type="entry name" value="P-loop_NTPase"/>
</dbReference>
<reference evidence="7 8" key="1">
    <citation type="submission" date="2017-04" db="EMBL/GenBank/DDBJ databases">
        <title>Novel microbial lineages endemic to geothermal iron-oxide mats fill important gaps in the evolutionary history of Archaea.</title>
        <authorList>
            <person name="Jay Z.J."/>
            <person name="Beam J.P."/>
            <person name="Dlakic M."/>
            <person name="Rusch D.B."/>
            <person name="Kozubal M.A."/>
            <person name="Inskeep W.P."/>
        </authorList>
    </citation>
    <scope>NUCLEOTIDE SEQUENCE [LARGE SCALE GENOMIC DNA]</scope>
    <source>
        <strain evidence="7">BE_D</strain>
    </source>
</reference>
<evidence type="ECO:0000313" key="7">
    <source>
        <dbReference type="EMBL" id="PSN84900.1"/>
    </source>
</evidence>
<evidence type="ECO:0000256" key="3">
    <source>
        <dbReference type="ARBA" id="ARBA00022741"/>
    </source>
</evidence>
<dbReference type="InterPro" id="IPR052156">
    <property type="entry name" value="BCAA_Transport_ATP-bd_LivF"/>
</dbReference>
<evidence type="ECO:0000259" key="6">
    <source>
        <dbReference type="PROSITE" id="PS50893"/>
    </source>
</evidence>
<comment type="caution">
    <text evidence="7">The sequence shown here is derived from an EMBL/GenBank/DDBJ whole genome shotgun (WGS) entry which is preliminary data.</text>
</comment>
<organism evidence="7 8">
    <name type="scientific">Candidatus Marsarchaeota G1 archaeon BE_D</name>
    <dbReference type="NCBI Taxonomy" id="1978156"/>
    <lineage>
        <taxon>Archaea</taxon>
        <taxon>Candidatus Marsarchaeota</taxon>
        <taxon>Candidatus Marsarchaeota group 1</taxon>
    </lineage>
</organism>
<evidence type="ECO:0000256" key="2">
    <source>
        <dbReference type="ARBA" id="ARBA00022448"/>
    </source>
</evidence>
<protein>
    <recommendedName>
        <fullName evidence="6">ABC transporter domain-containing protein</fullName>
    </recommendedName>
</protein>
<dbReference type="GO" id="GO:0005524">
    <property type="term" value="F:ATP binding"/>
    <property type="evidence" value="ECO:0007669"/>
    <property type="project" value="UniProtKB-KW"/>
</dbReference>
<dbReference type="InterPro" id="IPR017871">
    <property type="entry name" value="ABC_transporter-like_CS"/>
</dbReference>
<dbReference type="Proteomes" id="UP000240569">
    <property type="component" value="Unassembled WGS sequence"/>
</dbReference>
<feature type="domain" description="ABC transporter" evidence="6">
    <location>
        <begin position="2"/>
        <end position="234"/>
    </location>
</feature>
<dbReference type="AlphaFoldDB" id="A0A2R6AEU8"/>
<evidence type="ECO:0000256" key="1">
    <source>
        <dbReference type="ARBA" id="ARBA00005417"/>
    </source>
</evidence>
<gene>
    <name evidence="7" type="ORF">B9Q02_08370</name>
</gene>